<dbReference type="EMBL" id="JAUEPU010000022">
    <property type="protein sequence ID" value="KAK0494018.1"/>
    <property type="molecule type" value="Genomic_DNA"/>
</dbReference>
<evidence type="ECO:0000313" key="2">
    <source>
        <dbReference type="Proteomes" id="UP001175228"/>
    </source>
</evidence>
<evidence type="ECO:0000313" key="1">
    <source>
        <dbReference type="EMBL" id="KAK0494018.1"/>
    </source>
</evidence>
<keyword evidence="2" id="KW-1185">Reference proteome</keyword>
<gene>
    <name evidence="1" type="ORF">EDD18DRAFT_1107526</name>
</gene>
<comment type="caution">
    <text evidence="1">The sequence shown here is derived from an EMBL/GenBank/DDBJ whole genome shotgun (WGS) entry which is preliminary data.</text>
</comment>
<name>A0AA39Q393_9AGAR</name>
<accession>A0AA39Q393</accession>
<proteinExistence type="predicted"/>
<sequence>MSQPSPPVSPPRKPCTHISDVISKALRKLSLAAKLDRNCKIEIENAAREAQTIKHLDDPAQNPDPGSEAALLISIEDDDIQALRTPTFASKFPNIPMVIQKLIAQLEAKDKDITAKKRDASDAKLTSDEAREAKRCCKDTAAERPHIPGEQRDVVFAEILYDTDDVLLLPLPFFLNVNLQWLIDDSSTLPMTKTNPKAGETKGSFILNIEKAWSKMRCGTKEADMTYRQWHEAADNCFRFNAGRDKVDQTIPHLATPRREAQEGVSQPAHHFQQGILC</sequence>
<organism evidence="1 2">
    <name type="scientific">Armillaria luteobubalina</name>
    <dbReference type="NCBI Taxonomy" id="153913"/>
    <lineage>
        <taxon>Eukaryota</taxon>
        <taxon>Fungi</taxon>
        <taxon>Dikarya</taxon>
        <taxon>Basidiomycota</taxon>
        <taxon>Agaricomycotina</taxon>
        <taxon>Agaricomycetes</taxon>
        <taxon>Agaricomycetidae</taxon>
        <taxon>Agaricales</taxon>
        <taxon>Marasmiineae</taxon>
        <taxon>Physalacriaceae</taxon>
        <taxon>Armillaria</taxon>
    </lineage>
</organism>
<reference evidence="1" key="1">
    <citation type="submission" date="2023-06" db="EMBL/GenBank/DDBJ databases">
        <authorList>
            <consortium name="Lawrence Berkeley National Laboratory"/>
            <person name="Ahrendt S."/>
            <person name="Sahu N."/>
            <person name="Indic B."/>
            <person name="Wong-Bajracharya J."/>
            <person name="Merenyi Z."/>
            <person name="Ke H.-M."/>
            <person name="Monk M."/>
            <person name="Kocsube S."/>
            <person name="Drula E."/>
            <person name="Lipzen A."/>
            <person name="Balint B."/>
            <person name="Henrissat B."/>
            <person name="Andreopoulos B."/>
            <person name="Martin F.M."/>
            <person name="Harder C.B."/>
            <person name="Rigling D."/>
            <person name="Ford K.L."/>
            <person name="Foster G.D."/>
            <person name="Pangilinan J."/>
            <person name="Papanicolaou A."/>
            <person name="Barry K."/>
            <person name="LaButti K."/>
            <person name="Viragh M."/>
            <person name="Koriabine M."/>
            <person name="Yan M."/>
            <person name="Riley R."/>
            <person name="Champramary S."/>
            <person name="Plett K.L."/>
            <person name="Tsai I.J."/>
            <person name="Slot J."/>
            <person name="Sipos G."/>
            <person name="Plett J."/>
            <person name="Nagy L.G."/>
            <person name="Grigoriev I.V."/>
        </authorList>
    </citation>
    <scope>NUCLEOTIDE SEQUENCE</scope>
    <source>
        <strain evidence="1">HWK02</strain>
    </source>
</reference>
<protein>
    <submittedName>
        <fullName evidence="1">Uncharacterized protein</fullName>
    </submittedName>
</protein>
<dbReference type="AlphaFoldDB" id="A0AA39Q393"/>
<dbReference type="Proteomes" id="UP001175228">
    <property type="component" value="Unassembled WGS sequence"/>
</dbReference>